<dbReference type="GeneID" id="33938671"/>
<evidence type="ECO:0000313" key="1">
    <source>
        <dbReference type="EMBL" id="AIJ07447.1"/>
    </source>
</evidence>
<dbReference type="KEGG" id="ete:ETEE_0982"/>
<protein>
    <submittedName>
        <fullName evidence="1">Uncharacterized protein</fullName>
    </submittedName>
</protein>
<evidence type="ECO:0000313" key="2">
    <source>
        <dbReference type="Proteomes" id="UP000028681"/>
    </source>
</evidence>
<dbReference type="Proteomes" id="UP000028681">
    <property type="component" value="Chromosome"/>
</dbReference>
<dbReference type="HOGENOM" id="CLU_1169212_0_0_6"/>
<accession>A0A076LL03</accession>
<name>A0A076LL03_9GAMM</name>
<proteinExistence type="predicted"/>
<dbReference type="RefSeq" id="WP_034165872.1">
    <property type="nucleotide sequence ID" value="NZ_CP006664.1"/>
</dbReference>
<dbReference type="EMBL" id="CP006664">
    <property type="protein sequence ID" value="AIJ07447.1"/>
    <property type="molecule type" value="Genomic_DNA"/>
</dbReference>
<sequence>MYKWIIPFLLIFNHAYAFTVDSLFKVDSENSRYFVLKNPDAESVYLSVSLTELQRTNKGVYQEIALSTDDFLSWPIYIDPMDIVIDASGEVRVSVIRTAQTTPLDRIIGVSFIPDSLRQQEQGANSNVAITIGYKSWYLIPGTQPLAGEPQAWISDKRIHFNNPTNKVLRLTLDVCPDSDKSTASEGCYSEAILLPGNEKQINVPMGADLNTGKVIFFDLSNQYKKEISLRSVR</sequence>
<reference evidence="1 2" key="1">
    <citation type="journal article" date="2012" name="PLoS ONE">
        <title>Edwardsiella comparative phylogenomics reveal the new intra/inter-species taxonomic relationships, virulence evolution and niche adaptation mechanisms.</title>
        <authorList>
            <person name="Yang M."/>
            <person name="Lv Y."/>
            <person name="Xiao J."/>
            <person name="Wu H."/>
            <person name="Zheng H."/>
            <person name="Liu Q."/>
            <person name="Zhang Y."/>
            <person name="Wang Q."/>
        </authorList>
    </citation>
    <scope>NUCLEOTIDE SEQUENCE [LARGE SCALE GENOMIC DNA]</scope>
    <source>
        <strain evidence="2">080813</strain>
    </source>
</reference>
<organism evidence="1 2">
    <name type="scientific">Edwardsiella anguillarum ET080813</name>
    <dbReference type="NCBI Taxonomy" id="667120"/>
    <lineage>
        <taxon>Bacteria</taxon>
        <taxon>Pseudomonadati</taxon>
        <taxon>Pseudomonadota</taxon>
        <taxon>Gammaproteobacteria</taxon>
        <taxon>Enterobacterales</taxon>
        <taxon>Hafniaceae</taxon>
        <taxon>Edwardsiella</taxon>
    </lineage>
</organism>
<gene>
    <name evidence="1" type="ORF">ETEE_0982</name>
</gene>
<dbReference type="AlphaFoldDB" id="A0A076LL03"/>